<dbReference type="InterPro" id="IPR011990">
    <property type="entry name" value="TPR-like_helical_dom_sf"/>
</dbReference>
<evidence type="ECO:0000256" key="2">
    <source>
        <dbReference type="ARBA" id="ARBA00022741"/>
    </source>
</evidence>
<dbReference type="eggNOG" id="ENOG502QPNX">
    <property type="taxonomic scope" value="Eukaryota"/>
</dbReference>
<evidence type="ECO:0000313" key="7">
    <source>
        <dbReference type="Proteomes" id="UP000031443"/>
    </source>
</evidence>
<dbReference type="Proteomes" id="UP000031443">
    <property type="component" value="Unassembled WGS sequence"/>
</dbReference>
<keyword evidence="1" id="KW-0436">Ligase</keyword>
<dbReference type="SUPFAM" id="SSF55681">
    <property type="entry name" value="Class II aaRS and biotin synthetases"/>
    <property type="match status" value="2"/>
</dbReference>
<dbReference type="InterPro" id="IPR045864">
    <property type="entry name" value="aa-tRNA-synth_II/BPL/LPL"/>
</dbReference>
<reference evidence="7" key="1">
    <citation type="journal article" date="2013" name="Nat. Genet.">
        <title>The draft genomes of soft-shell turtle and green sea turtle yield insights into the development and evolution of the turtle-specific body plan.</title>
        <authorList>
            <person name="Wang Z."/>
            <person name="Pascual-Anaya J."/>
            <person name="Zadissa A."/>
            <person name="Li W."/>
            <person name="Niimura Y."/>
            <person name="Huang Z."/>
            <person name="Li C."/>
            <person name="White S."/>
            <person name="Xiong Z."/>
            <person name="Fang D."/>
            <person name="Wang B."/>
            <person name="Ming Y."/>
            <person name="Chen Y."/>
            <person name="Zheng Y."/>
            <person name="Kuraku S."/>
            <person name="Pignatelli M."/>
            <person name="Herrero J."/>
            <person name="Beal K."/>
            <person name="Nozawa M."/>
            <person name="Li Q."/>
            <person name="Wang J."/>
            <person name="Zhang H."/>
            <person name="Yu L."/>
            <person name="Shigenobu S."/>
            <person name="Wang J."/>
            <person name="Liu J."/>
            <person name="Flicek P."/>
            <person name="Searle S."/>
            <person name="Wang J."/>
            <person name="Kuratani S."/>
            <person name="Yin Y."/>
            <person name="Aken B."/>
            <person name="Zhang G."/>
            <person name="Irie N."/>
        </authorList>
    </citation>
    <scope>NUCLEOTIDE SEQUENCE [LARGE SCALE GENOMIC DNA]</scope>
</reference>
<dbReference type="Gene3D" id="3.30.930.10">
    <property type="entry name" value="Bira Bifunctional Protein, Domain 2"/>
    <property type="match status" value="2"/>
</dbReference>
<gene>
    <name evidence="6" type="ORF">UY3_09310</name>
</gene>
<dbReference type="InterPro" id="IPR036621">
    <property type="entry name" value="Anticodon-bd_dom_sf"/>
</dbReference>
<evidence type="ECO:0000259" key="5">
    <source>
        <dbReference type="PROSITE" id="PS50862"/>
    </source>
</evidence>
<dbReference type="Gene3D" id="1.25.40.10">
    <property type="entry name" value="Tetratricopeptide repeat domain"/>
    <property type="match status" value="2"/>
</dbReference>
<evidence type="ECO:0000256" key="4">
    <source>
        <dbReference type="ARBA" id="ARBA00023146"/>
    </source>
</evidence>
<keyword evidence="7" id="KW-1185">Reference proteome</keyword>
<evidence type="ECO:0000256" key="1">
    <source>
        <dbReference type="ARBA" id="ARBA00022598"/>
    </source>
</evidence>
<evidence type="ECO:0000313" key="6">
    <source>
        <dbReference type="EMBL" id="EMP33599.1"/>
    </source>
</evidence>
<feature type="domain" description="Aminoacyl-transfer RNA synthetases class-II family profile" evidence="5">
    <location>
        <begin position="545"/>
        <end position="730"/>
    </location>
</feature>
<dbReference type="Gene3D" id="3.40.50.800">
    <property type="entry name" value="Anticodon-binding domain"/>
    <property type="match status" value="1"/>
</dbReference>
<dbReference type="InterPro" id="IPR042342">
    <property type="entry name" value="TTC22"/>
</dbReference>
<dbReference type="GO" id="GO:0006418">
    <property type="term" value="P:tRNA aminoacylation for protein translation"/>
    <property type="evidence" value="ECO:0007669"/>
    <property type="project" value="InterPro"/>
</dbReference>
<dbReference type="SUPFAM" id="SSF52954">
    <property type="entry name" value="Class II aaRS ABD-related"/>
    <property type="match status" value="1"/>
</dbReference>
<sequence>MENPEEAEVDIDTLIEEMDYIPGHFHLEMNLNFEPCSAVTFRGRDMKLKRDSLMYELELETGSQRFAIRNLLGVFSFHLEEMEQAKEIFLSISQEDPDNLNAWANLACVYDRLDSEQEEADCTNKLAHLMGLGSEDASQGDPRLRAARCLAEQGYAYVFDIGLVDEEDRMEKLTAGLMLYDKALAYGEQIPLEEKRSWYFTMATLYIRLDGILMNKGNDEQKRLPSFNRTLALLRQVTKSSNSHYRALAWCYLGMLLERKETFSTTPMGIHDCGYSGTGPLDCFGKAIEIANDNPPTLNRLAKIFHFLGKQEMAMGICNMALDVLQDPELNWQAYCTRAKIHIKLYLRDLERAKMGLGGMPDRKNLTSAKEDLESVVKVCPCLKTYLEIGQVYYYMGVDAMRELFPVDETALDNALEFFAKAMEFDLGDTLPEIQLLRGKCLRLKNEESNAIGCFKRAIELDDVGSTYTESFRCLMETLLMLFSQKRVNALFQPLNLREDSVVGLESKSDDLTCKSQRLMIQAGLIYPSSPGCYYYMPYTVRAMEKLVKITRKFRDEPKPRFGLLRSREFYMKDMYTFDTCEEAARQTYSLVCEAYCNVFNSLGFRFVKVQADTGSIGGSMSHEFQVPAGIGEDRLVICSNCSFSANVETINPDQTDCPVCKGKLSETKGIEVGHTFYLGTKYSSVFNVTFHTAQNKPFLAEMGCYGLGITRILAASLEVLSTEDSIRWPTLIAPYQVCLIPPKKGSREEMGAVLMDNLYDSIIEAVPQIKGDAVLDDRTHLTIGKRLKDANRLGYPYVVIAGKKVFGDPPEFEVWNQNTGEIMFLTKEGIIELLSKVQVP</sequence>
<dbReference type="Pfam" id="PF00587">
    <property type="entry name" value="tRNA-synt_2b"/>
    <property type="match status" value="1"/>
</dbReference>
<dbReference type="SMART" id="SM00028">
    <property type="entry name" value="TPR"/>
    <property type="match status" value="3"/>
</dbReference>
<keyword evidence="2" id="KW-0547">Nucleotide-binding</keyword>
<dbReference type="InterPro" id="IPR006195">
    <property type="entry name" value="aa-tRNA-synth_II"/>
</dbReference>
<dbReference type="InterPro" id="IPR019734">
    <property type="entry name" value="TPR_rpt"/>
</dbReference>
<dbReference type="AlphaFoldDB" id="M7B8X5"/>
<proteinExistence type="predicted"/>
<dbReference type="InterPro" id="IPR002314">
    <property type="entry name" value="aa-tRNA-synt_IIb"/>
</dbReference>
<protein>
    <submittedName>
        <fullName evidence="6">Tetratricopeptide repeat protein 22</fullName>
    </submittedName>
</protein>
<keyword evidence="3" id="KW-0067">ATP-binding</keyword>
<dbReference type="GO" id="GO:0004812">
    <property type="term" value="F:aminoacyl-tRNA ligase activity"/>
    <property type="evidence" value="ECO:0007669"/>
    <property type="project" value="UniProtKB-KW"/>
</dbReference>
<dbReference type="PROSITE" id="PS50862">
    <property type="entry name" value="AA_TRNA_LIGASE_II"/>
    <property type="match status" value="1"/>
</dbReference>
<dbReference type="SUPFAM" id="SSF48452">
    <property type="entry name" value="TPR-like"/>
    <property type="match status" value="3"/>
</dbReference>
<dbReference type="GO" id="GO:0005524">
    <property type="term" value="F:ATP binding"/>
    <property type="evidence" value="ECO:0007669"/>
    <property type="project" value="UniProtKB-KW"/>
</dbReference>
<dbReference type="EMBL" id="KB535465">
    <property type="protein sequence ID" value="EMP33599.1"/>
    <property type="molecule type" value="Genomic_DNA"/>
</dbReference>
<dbReference type="PANTHER" id="PTHR16253">
    <property type="entry name" value="TETRATRICOPEPTIDE REPEAT PROTEIN 22"/>
    <property type="match status" value="1"/>
</dbReference>
<dbReference type="PANTHER" id="PTHR16253:SF0">
    <property type="entry name" value="TETRATRICOPEPTIDE REPEAT PROTEIN 22"/>
    <property type="match status" value="1"/>
</dbReference>
<dbReference type="STRING" id="8469.M7B8X5"/>
<evidence type="ECO:0000256" key="3">
    <source>
        <dbReference type="ARBA" id="ARBA00022840"/>
    </source>
</evidence>
<dbReference type="FunFam" id="3.40.50.800:FF:000020">
    <property type="entry name" value="Probable proline--tRNA ligase, mitochondrial"/>
    <property type="match status" value="1"/>
</dbReference>
<organism evidence="6 7">
    <name type="scientific">Chelonia mydas</name>
    <name type="common">Green sea-turtle</name>
    <name type="synonym">Chelonia agassizi</name>
    <dbReference type="NCBI Taxonomy" id="8469"/>
    <lineage>
        <taxon>Eukaryota</taxon>
        <taxon>Metazoa</taxon>
        <taxon>Chordata</taxon>
        <taxon>Craniata</taxon>
        <taxon>Vertebrata</taxon>
        <taxon>Euteleostomi</taxon>
        <taxon>Archelosauria</taxon>
        <taxon>Testudinata</taxon>
        <taxon>Testudines</taxon>
        <taxon>Cryptodira</taxon>
        <taxon>Durocryptodira</taxon>
        <taxon>Americhelydia</taxon>
        <taxon>Chelonioidea</taxon>
        <taxon>Cheloniidae</taxon>
        <taxon>Chelonia</taxon>
    </lineage>
</organism>
<accession>M7B8X5</accession>
<name>M7B8X5_CHEMY</name>
<keyword evidence="4" id="KW-0030">Aminoacyl-tRNA synthetase</keyword>